<accession>A0ABW0R0B4</accession>
<dbReference type="Proteomes" id="UP001596108">
    <property type="component" value="Unassembled WGS sequence"/>
</dbReference>
<gene>
    <name evidence="2" type="ORF">ACFPQ4_14715</name>
</gene>
<evidence type="ECO:0000313" key="2">
    <source>
        <dbReference type="EMBL" id="MFC5530686.1"/>
    </source>
</evidence>
<sequence>MKLTGFLFGIAFGFLIALAQFTDYDVIHQGLLMKHAYIYLVMASSVVVSMLLLMLLTKLKWRTLLGGPLKLTKLPVRKHHIWGGALFGIGWAITGTCPTVSAAMVGTGKLLGLSVMAGLFVGVLVKDAWSKH</sequence>
<evidence type="ECO:0000256" key="1">
    <source>
        <dbReference type="SAM" id="Phobius"/>
    </source>
</evidence>
<evidence type="ECO:0000313" key="3">
    <source>
        <dbReference type="Proteomes" id="UP001596108"/>
    </source>
</evidence>
<proteinExistence type="predicted"/>
<dbReference type="InterPro" id="IPR007272">
    <property type="entry name" value="Sulf_transp_TsuA/YedE"/>
</dbReference>
<keyword evidence="1" id="KW-0472">Membrane</keyword>
<reference evidence="3" key="1">
    <citation type="journal article" date="2019" name="Int. J. Syst. Evol. Microbiol.">
        <title>The Global Catalogue of Microorganisms (GCM) 10K type strain sequencing project: providing services to taxonomists for standard genome sequencing and annotation.</title>
        <authorList>
            <consortium name="The Broad Institute Genomics Platform"/>
            <consortium name="The Broad Institute Genome Sequencing Center for Infectious Disease"/>
            <person name="Wu L."/>
            <person name="Ma J."/>
        </authorList>
    </citation>
    <scope>NUCLEOTIDE SEQUENCE [LARGE SCALE GENOMIC DNA]</scope>
    <source>
        <strain evidence="3">CGMCC 1.18578</strain>
    </source>
</reference>
<dbReference type="Pfam" id="PF04143">
    <property type="entry name" value="Sulf_transp"/>
    <property type="match status" value="1"/>
</dbReference>
<dbReference type="RefSeq" id="WP_378112629.1">
    <property type="nucleotide sequence ID" value="NZ_JBHSNC010000045.1"/>
</dbReference>
<name>A0ABW0R0B4_9BACL</name>
<protein>
    <submittedName>
        <fullName evidence="2">DUF6691 family protein</fullName>
    </submittedName>
</protein>
<feature type="transmembrane region" description="Helical" evidence="1">
    <location>
        <begin position="110"/>
        <end position="129"/>
    </location>
</feature>
<dbReference type="EMBL" id="JBHSNC010000045">
    <property type="protein sequence ID" value="MFC5530686.1"/>
    <property type="molecule type" value="Genomic_DNA"/>
</dbReference>
<feature type="transmembrane region" description="Helical" evidence="1">
    <location>
        <begin position="80"/>
        <end position="104"/>
    </location>
</feature>
<comment type="caution">
    <text evidence="2">The sequence shown here is derived from an EMBL/GenBank/DDBJ whole genome shotgun (WGS) entry which is preliminary data.</text>
</comment>
<keyword evidence="3" id="KW-1185">Reference proteome</keyword>
<organism evidence="2 3">
    <name type="scientific">Cohnella yongneupensis</name>
    <dbReference type="NCBI Taxonomy" id="425006"/>
    <lineage>
        <taxon>Bacteria</taxon>
        <taxon>Bacillati</taxon>
        <taxon>Bacillota</taxon>
        <taxon>Bacilli</taxon>
        <taxon>Bacillales</taxon>
        <taxon>Paenibacillaceae</taxon>
        <taxon>Cohnella</taxon>
    </lineage>
</organism>
<keyword evidence="1" id="KW-1133">Transmembrane helix</keyword>
<feature type="transmembrane region" description="Helical" evidence="1">
    <location>
        <begin position="35"/>
        <end position="59"/>
    </location>
</feature>
<keyword evidence="1" id="KW-0812">Transmembrane</keyword>